<evidence type="ECO:0000313" key="4">
    <source>
        <dbReference type="EMBL" id="ORB76676.1"/>
    </source>
</evidence>
<feature type="domain" description="Aldehyde dehydrogenase" evidence="3">
    <location>
        <begin position="15"/>
        <end position="99"/>
    </location>
</feature>
<dbReference type="RefSeq" id="WP_142277636.1">
    <property type="nucleotide sequence ID" value="NZ_MVIL01000565.1"/>
</dbReference>
<dbReference type="PANTHER" id="PTHR42804:SF1">
    <property type="entry name" value="ALDEHYDE DEHYDROGENASE-RELATED"/>
    <property type="match status" value="1"/>
</dbReference>
<dbReference type="InterPro" id="IPR015590">
    <property type="entry name" value="Aldehyde_DH_dom"/>
</dbReference>
<dbReference type="Pfam" id="PF00171">
    <property type="entry name" value="Aldedh"/>
    <property type="match status" value="1"/>
</dbReference>
<dbReference type="InterPro" id="IPR016162">
    <property type="entry name" value="Ald_DH_N"/>
</dbReference>
<evidence type="ECO:0000313" key="5">
    <source>
        <dbReference type="Proteomes" id="UP000192847"/>
    </source>
</evidence>
<dbReference type="SUPFAM" id="SSF53720">
    <property type="entry name" value="ALDH-like"/>
    <property type="match status" value="1"/>
</dbReference>
<dbReference type="PANTHER" id="PTHR42804">
    <property type="entry name" value="ALDEHYDE DEHYDROGENASE"/>
    <property type="match status" value="1"/>
</dbReference>
<dbReference type="InterPro" id="IPR016161">
    <property type="entry name" value="Ald_DH/histidinol_DH"/>
</dbReference>
<proteinExistence type="inferred from homology"/>
<protein>
    <submittedName>
        <fullName evidence="4">Aldehyde dehydrogenase family protein</fullName>
    </submittedName>
</protein>
<keyword evidence="2" id="KW-0560">Oxidoreductase</keyword>
<dbReference type="EMBL" id="MVIL01000565">
    <property type="protein sequence ID" value="ORB76676.1"/>
    <property type="molecule type" value="Genomic_DNA"/>
</dbReference>
<feature type="non-terminal residue" evidence="4">
    <location>
        <position position="102"/>
    </location>
</feature>
<gene>
    <name evidence="4" type="ORF">BST46_28775</name>
</gene>
<sequence>MSSYDRRHVYIDGSWRGSAGGLIEVDSAITGEVIGTIPDGTVDDVEAAVAAARAAFPAWSQTPLGVRLDFLAQLTKKLDERADELTRLITTEVGTPLRVSTA</sequence>
<keyword evidence="5" id="KW-1185">Reference proteome</keyword>
<accession>A0ABX3TD03</accession>
<organism evidence="4 5">
    <name type="scientific">Mycobacterium timonense</name>
    <dbReference type="NCBI Taxonomy" id="701043"/>
    <lineage>
        <taxon>Bacteria</taxon>
        <taxon>Bacillati</taxon>
        <taxon>Actinomycetota</taxon>
        <taxon>Actinomycetes</taxon>
        <taxon>Mycobacteriales</taxon>
        <taxon>Mycobacteriaceae</taxon>
        <taxon>Mycobacterium</taxon>
        <taxon>Mycobacterium avium complex (MAC)</taxon>
    </lineage>
</organism>
<dbReference type="Gene3D" id="3.40.605.10">
    <property type="entry name" value="Aldehyde Dehydrogenase, Chain A, domain 1"/>
    <property type="match status" value="1"/>
</dbReference>
<evidence type="ECO:0000256" key="2">
    <source>
        <dbReference type="ARBA" id="ARBA00023002"/>
    </source>
</evidence>
<dbReference type="Proteomes" id="UP000192847">
    <property type="component" value="Unassembled WGS sequence"/>
</dbReference>
<evidence type="ECO:0000256" key="1">
    <source>
        <dbReference type="ARBA" id="ARBA00009986"/>
    </source>
</evidence>
<evidence type="ECO:0000259" key="3">
    <source>
        <dbReference type="Pfam" id="PF00171"/>
    </source>
</evidence>
<reference evidence="4 5" key="1">
    <citation type="submission" date="2017-02" db="EMBL/GenBank/DDBJ databases">
        <title>The new phylogeny of genus Mycobacterium.</title>
        <authorList>
            <person name="Tortoli E."/>
            <person name="Trovato A."/>
            <person name="Cirillo D.M."/>
        </authorList>
    </citation>
    <scope>NUCLEOTIDE SEQUENCE [LARGE SCALE GENOMIC DNA]</scope>
    <source>
        <strain evidence="4 5">CCUG 56329</strain>
    </source>
</reference>
<comment type="similarity">
    <text evidence="1">Belongs to the aldehyde dehydrogenase family.</text>
</comment>
<comment type="caution">
    <text evidence="4">The sequence shown here is derived from an EMBL/GenBank/DDBJ whole genome shotgun (WGS) entry which is preliminary data.</text>
</comment>
<name>A0ABX3TD03_9MYCO</name>